<keyword evidence="11" id="KW-0378">Hydrolase</keyword>
<keyword evidence="8" id="KW-0645">Protease</keyword>
<dbReference type="Gene3D" id="3.40.630.10">
    <property type="entry name" value="Zn peptidases"/>
    <property type="match status" value="1"/>
</dbReference>
<evidence type="ECO:0000313" key="23">
    <source>
        <dbReference type="EMBL" id="RXN90396.1"/>
    </source>
</evidence>
<dbReference type="GO" id="GO:0006508">
    <property type="term" value="P:proteolysis"/>
    <property type="evidence" value="ECO:0007669"/>
    <property type="project" value="UniProtKB-KW"/>
</dbReference>
<comment type="subunit">
    <text evidence="19">Homodimer. The monomeric form is inactive while the homodimer is active.</text>
</comment>
<proteinExistence type="predicted"/>
<evidence type="ECO:0000256" key="2">
    <source>
        <dbReference type="ARBA" id="ARBA00004371"/>
    </source>
</evidence>
<evidence type="ECO:0000256" key="17">
    <source>
        <dbReference type="ARBA" id="ARBA00023180"/>
    </source>
</evidence>
<dbReference type="Pfam" id="PF02225">
    <property type="entry name" value="PA"/>
    <property type="match status" value="1"/>
</dbReference>
<evidence type="ECO:0000256" key="6">
    <source>
        <dbReference type="ARBA" id="ARBA00022525"/>
    </source>
</evidence>
<dbReference type="Gene3D" id="3.50.30.30">
    <property type="match status" value="1"/>
</dbReference>
<dbReference type="GO" id="GO:0004180">
    <property type="term" value="F:carboxypeptidase activity"/>
    <property type="evidence" value="ECO:0007669"/>
    <property type="project" value="UniProtKB-KW"/>
</dbReference>
<dbReference type="PANTHER" id="PTHR12053:SF3">
    <property type="entry name" value="CARBOXYPEPTIDASE Q"/>
    <property type="match status" value="1"/>
</dbReference>
<keyword evidence="18" id="KW-0458">Lysosome</keyword>
<evidence type="ECO:0000259" key="22">
    <source>
        <dbReference type="Pfam" id="PF04389"/>
    </source>
</evidence>
<keyword evidence="7" id="KW-0121">Carboxypeptidase</keyword>
<dbReference type="GO" id="GO:0070573">
    <property type="term" value="F:metallodipeptidase activity"/>
    <property type="evidence" value="ECO:0007669"/>
    <property type="project" value="InterPro"/>
</dbReference>
<feature type="domain" description="PA" evidence="21">
    <location>
        <begin position="117"/>
        <end position="201"/>
    </location>
</feature>
<evidence type="ECO:0000256" key="7">
    <source>
        <dbReference type="ARBA" id="ARBA00022645"/>
    </source>
</evidence>
<name>A0A4Q1HJV8_9BURK</name>
<keyword evidence="12" id="KW-0256">Endoplasmic reticulum</keyword>
<gene>
    <name evidence="23" type="ORF">C7R54_12885</name>
</gene>
<dbReference type="InterPro" id="IPR046450">
    <property type="entry name" value="PA_dom_sf"/>
</dbReference>
<evidence type="ECO:0000256" key="9">
    <source>
        <dbReference type="ARBA" id="ARBA00022723"/>
    </source>
</evidence>
<organism evidence="23 24">
    <name type="scientific">Achromobacter aloeverae</name>
    <dbReference type="NCBI Taxonomy" id="1750518"/>
    <lineage>
        <taxon>Bacteria</taxon>
        <taxon>Pseudomonadati</taxon>
        <taxon>Pseudomonadota</taxon>
        <taxon>Betaproteobacteria</taxon>
        <taxon>Burkholderiales</taxon>
        <taxon>Alcaligenaceae</taxon>
        <taxon>Achromobacter</taxon>
    </lineage>
</organism>
<evidence type="ECO:0000256" key="11">
    <source>
        <dbReference type="ARBA" id="ARBA00022801"/>
    </source>
</evidence>
<dbReference type="Proteomes" id="UP000290849">
    <property type="component" value="Unassembled WGS sequence"/>
</dbReference>
<evidence type="ECO:0000256" key="1">
    <source>
        <dbReference type="ARBA" id="ARBA00004240"/>
    </source>
</evidence>
<evidence type="ECO:0000256" key="8">
    <source>
        <dbReference type="ARBA" id="ARBA00022670"/>
    </source>
</evidence>
<comment type="caution">
    <text evidence="23">The sequence shown here is derived from an EMBL/GenBank/DDBJ whole genome shotgun (WGS) entry which is preliminary data.</text>
</comment>
<keyword evidence="10" id="KW-0732">Signal</keyword>
<keyword evidence="17" id="KW-0325">Glycoprotein</keyword>
<dbReference type="InterPro" id="IPR039866">
    <property type="entry name" value="CPQ"/>
</dbReference>
<evidence type="ECO:0000256" key="18">
    <source>
        <dbReference type="ARBA" id="ARBA00023228"/>
    </source>
</evidence>
<dbReference type="InterPro" id="IPR007484">
    <property type="entry name" value="Peptidase_M28"/>
</dbReference>
<evidence type="ECO:0000256" key="15">
    <source>
        <dbReference type="ARBA" id="ARBA00023049"/>
    </source>
</evidence>
<dbReference type="GO" id="GO:0046872">
    <property type="term" value="F:metal ion binding"/>
    <property type="evidence" value="ECO:0007669"/>
    <property type="project" value="UniProtKB-KW"/>
</dbReference>
<keyword evidence="24" id="KW-1185">Reference proteome</keyword>
<dbReference type="PANTHER" id="PTHR12053">
    <property type="entry name" value="PROTEASE FAMILY M28 PLASMA GLUTAMATE CARBOXYPEPTIDASE-RELATED"/>
    <property type="match status" value="1"/>
</dbReference>
<dbReference type="EMBL" id="PYAL01000003">
    <property type="protein sequence ID" value="RXN90396.1"/>
    <property type="molecule type" value="Genomic_DNA"/>
</dbReference>
<dbReference type="AlphaFoldDB" id="A0A4Q1HJV8"/>
<keyword evidence="6" id="KW-0964">Secreted</keyword>
<dbReference type="GO" id="GO:0005764">
    <property type="term" value="C:lysosome"/>
    <property type="evidence" value="ECO:0007669"/>
    <property type="project" value="UniProtKB-SubCell"/>
</dbReference>
<evidence type="ECO:0000256" key="10">
    <source>
        <dbReference type="ARBA" id="ARBA00022729"/>
    </source>
</evidence>
<keyword evidence="14" id="KW-0333">Golgi apparatus</keyword>
<dbReference type="GO" id="GO:0005576">
    <property type="term" value="C:extracellular region"/>
    <property type="evidence" value="ECO:0007669"/>
    <property type="project" value="UniProtKB-SubCell"/>
</dbReference>
<dbReference type="SUPFAM" id="SSF52025">
    <property type="entry name" value="PA domain"/>
    <property type="match status" value="1"/>
</dbReference>
<dbReference type="SUPFAM" id="SSF53187">
    <property type="entry name" value="Zn-dependent exopeptidases"/>
    <property type="match status" value="1"/>
</dbReference>
<dbReference type="Pfam" id="PF04389">
    <property type="entry name" value="Peptidase_M28"/>
    <property type="match status" value="1"/>
</dbReference>
<keyword evidence="13" id="KW-0862">Zinc</keyword>
<evidence type="ECO:0000256" key="20">
    <source>
        <dbReference type="ARBA" id="ARBA00033328"/>
    </source>
</evidence>
<evidence type="ECO:0000256" key="3">
    <source>
        <dbReference type="ARBA" id="ARBA00004555"/>
    </source>
</evidence>
<evidence type="ECO:0000259" key="21">
    <source>
        <dbReference type="Pfam" id="PF02225"/>
    </source>
</evidence>
<evidence type="ECO:0000256" key="19">
    <source>
        <dbReference type="ARBA" id="ARBA00025833"/>
    </source>
</evidence>
<evidence type="ECO:0000256" key="5">
    <source>
        <dbReference type="ARBA" id="ARBA00014116"/>
    </source>
</evidence>
<accession>A0A4Q1HJV8</accession>
<feature type="domain" description="Peptidase M28" evidence="22">
    <location>
        <begin position="230"/>
        <end position="385"/>
    </location>
</feature>
<dbReference type="OrthoDB" id="9778250at2"/>
<reference evidence="23 24" key="1">
    <citation type="journal article" date="2017" name="Int. J. Syst. Evol. Microbiol.">
        <title>Achromobacter aloeverae sp. nov., isolated from the root of Aloe vera (L.) Burm.f.</title>
        <authorList>
            <person name="Kuncharoen N."/>
            <person name="Muramatsu Y."/>
            <person name="Shibata C."/>
            <person name="Kamakura Y."/>
            <person name="Nakagawa Y."/>
            <person name="Tanasupawat S."/>
        </authorList>
    </citation>
    <scope>NUCLEOTIDE SEQUENCE [LARGE SCALE GENOMIC DNA]</scope>
    <source>
        <strain evidence="23 24">AVA-1</strain>
    </source>
</reference>
<keyword evidence="15" id="KW-0482">Metalloprotease</keyword>
<evidence type="ECO:0000256" key="12">
    <source>
        <dbReference type="ARBA" id="ARBA00022824"/>
    </source>
</evidence>
<evidence type="ECO:0000256" key="4">
    <source>
        <dbReference type="ARBA" id="ARBA00004613"/>
    </source>
</evidence>
<evidence type="ECO:0000256" key="13">
    <source>
        <dbReference type="ARBA" id="ARBA00022833"/>
    </source>
</evidence>
<dbReference type="InterPro" id="IPR003137">
    <property type="entry name" value="PA_domain"/>
</dbReference>
<sequence length="443" mass="46637">MRPRIRREEIRMDAWLSTAGADVALMDDFNAICAFGGRLSGSGQDTAAIAWALERMRATGGTVRKVQVPYDGWRAGRAALHLLCGEPRALACRALLRSASTPADGLVGEVLDLGQGRVEDFERAGDAVRGKIVLVRHEYPFSPTHLHRRRKYDQAVARGAIGFLIANPLPGRGVLSGSSGRPRGAAGIPAAYIDFEAGQALAAAAASGRCEVRLLLTGEELENSLADLAILDIPGGTDSRIVISAHMDGHDLGTSALDNATGVAVALAAARALAPRISARTHGLRVCFFTAEEWALAGSARYLDDMDPAERATLKLNINLDTVAGDSVLTALISEYPALAPFVSAAAVDAEMSVGTYLPFMSNSDHANFARHGIPALRLTAGFDRPDSNVNNILAAGDVPGVIDAADLRNALRATCAMAWRGLTLPQGELDALAAGSRWTTSA</sequence>
<evidence type="ECO:0000256" key="16">
    <source>
        <dbReference type="ARBA" id="ARBA00023145"/>
    </source>
</evidence>
<keyword evidence="16" id="KW-0865">Zymogen</keyword>
<comment type="subcellular location">
    <subcellularLocation>
        <location evidence="1">Endoplasmic reticulum</location>
    </subcellularLocation>
    <subcellularLocation>
        <location evidence="3">Golgi apparatus</location>
    </subcellularLocation>
    <subcellularLocation>
        <location evidence="2">Lysosome</location>
    </subcellularLocation>
    <subcellularLocation>
        <location evidence="4">Secreted</location>
    </subcellularLocation>
</comment>
<keyword evidence="9" id="KW-0479">Metal-binding</keyword>
<protein>
    <recommendedName>
        <fullName evidence="5">Carboxypeptidase Q</fullName>
    </recommendedName>
    <alternativeName>
        <fullName evidence="20">Plasma glutamate carboxypeptidase</fullName>
    </alternativeName>
</protein>
<evidence type="ECO:0000256" key="14">
    <source>
        <dbReference type="ARBA" id="ARBA00023034"/>
    </source>
</evidence>
<evidence type="ECO:0000313" key="24">
    <source>
        <dbReference type="Proteomes" id="UP000290849"/>
    </source>
</evidence>